<dbReference type="InterPro" id="IPR032675">
    <property type="entry name" value="LRR_dom_sf"/>
</dbReference>
<dbReference type="EMBL" id="VEPZ02001693">
    <property type="protein sequence ID" value="KAE8662794.1"/>
    <property type="molecule type" value="Genomic_DNA"/>
</dbReference>
<proteinExistence type="predicted"/>
<comment type="caution">
    <text evidence="1">The sequence shown here is derived from an EMBL/GenBank/DDBJ whole genome shotgun (WGS) entry which is preliminary data.</text>
</comment>
<dbReference type="PANTHER" id="PTHR48010">
    <property type="entry name" value="OS05G0588300 PROTEIN"/>
    <property type="match status" value="1"/>
</dbReference>
<dbReference type="PANTHER" id="PTHR48010:SF64">
    <property type="entry name" value="PROTEIN KINASE DOMAIN-CONTAINING PROTEIN"/>
    <property type="match status" value="1"/>
</dbReference>
<name>A0A6A2Y3G3_HIBSY</name>
<organism evidence="1 2">
    <name type="scientific">Hibiscus syriacus</name>
    <name type="common">Rose of Sharon</name>
    <dbReference type="NCBI Taxonomy" id="106335"/>
    <lineage>
        <taxon>Eukaryota</taxon>
        <taxon>Viridiplantae</taxon>
        <taxon>Streptophyta</taxon>
        <taxon>Embryophyta</taxon>
        <taxon>Tracheophyta</taxon>
        <taxon>Spermatophyta</taxon>
        <taxon>Magnoliopsida</taxon>
        <taxon>eudicotyledons</taxon>
        <taxon>Gunneridae</taxon>
        <taxon>Pentapetalae</taxon>
        <taxon>rosids</taxon>
        <taxon>malvids</taxon>
        <taxon>Malvales</taxon>
        <taxon>Malvaceae</taxon>
        <taxon>Malvoideae</taxon>
        <taxon>Hibiscus</taxon>
    </lineage>
</organism>
<accession>A0A6A2Y3G3</accession>
<reference evidence="1" key="1">
    <citation type="submission" date="2019-09" db="EMBL/GenBank/DDBJ databases">
        <title>Draft genome information of white flower Hibiscus syriacus.</title>
        <authorList>
            <person name="Kim Y.-M."/>
        </authorList>
    </citation>
    <scope>NUCLEOTIDE SEQUENCE [LARGE SCALE GENOMIC DNA]</scope>
    <source>
        <strain evidence="1">YM2019G1</strain>
    </source>
</reference>
<keyword evidence="2" id="KW-1185">Reference proteome</keyword>
<sequence length="241" mass="26595">MRLRTTLASRTSLAGAPISNHKTFNNFASFFSFWVERIGDEMPLNGNLTISILPSQPPLLLSDSPIAKGLFSSASHLHLLLLLLLGFICNSSKFWRGMRTAEMKLPPHFATFSFLFLCFIPEAIADLDSDKQALLRFSATVPHGRKLNWSPSIPHNNFSGRIASSLSPNLDFLDLSFNSIAVTIPTTVQNLTNLTGLDLQNNSLIGYIPNLNLPRLRLLNLSFNNLNGTIPSSINKFPASL</sequence>
<dbReference type="Proteomes" id="UP000436088">
    <property type="component" value="Unassembled WGS sequence"/>
</dbReference>
<evidence type="ECO:0000313" key="2">
    <source>
        <dbReference type="Proteomes" id="UP000436088"/>
    </source>
</evidence>
<gene>
    <name evidence="1" type="ORF">F3Y22_tig00113124pilonHSYRG00067</name>
</gene>
<dbReference type="InterPro" id="IPR001611">
    <property type="entry name" value="Leu-rich_rpt"/>
</dbReference>
<evidence type="ECO:0000313" key="1">
    <source>
        <dbReference type="EMBL" id="KAE8662794.1"/>
    </source>
</evidence>
<dbReference type="InterPro" id="IPR050994">
    <property type="entry name" value="At_inactive_RLKs"/>
</dbReference>
<dbReference type="Gene3D" id="3.80.10.10">
    <property type="entry name" value="Ribonuclease Inhibitor"/>
    <property type="match status" value="1"/>
</dbReference>
<dbReference type="SUPFAM" id="SSF52058">
    <property type="entry name" value="L domain-like"/>
    <property type="match status" value="1"/>
</dbReference>
<dbReference type="AlphaFoldDB" id="A0A6A2Y3G3"/>
<protein>
    <submittedName>
        <fullName evidence="1">Uncharacterized protein</fullName>
    </submittedName>
</protein>
<dbReference type="Pfam" id="PF00560">
    <property type="entry name" value="LRR_1"/>
    <property type="match status" value="2"/>
</dbReference>